<dbReference type="Proteomes" id="UP000246702">
    <property type="component" value="Unassembled WGS sequence"/>
</dbReference>
<dbReference type="AlphaFoldDB" id="A0A317W5C5"/>
<keyword evidence="13" id="KW-0249">Electron transport</keyword>
<organism evidence="21 22">
    <name type="scientific">Aspergillus sclerotioniger CBS 115572</name>
    <dbReference type="NCBI Taxonomy" id="1450535"/>
    <lineage>
        <taxon>Eukaryota</taxon>
        <taxon>Fungi</taxon>
        <taxon>Dikarya</taxon>
        <taxon>Ascomycota</taxon>
        <taxon>Pezizomycotina</taxon>
        <taxon>Eurotiomycetes</taxon>
        <taxon>Eurotiomycetidae</taxon>
        <taxon>Eurotiales</taxon>
        <taxon>Aspergillaceae</taxon>
        <taxon>Aspergillus</taxon>
        <taxon>Aspergillus subgen. Circumdati</taxon>
    </lineage>
</organism>
<keyword evidence="22" id="KW-1185">Reference proteome</keyword>
<reference evidence="21 22" key="1">
    <citation type="submission" date="2016-12" db="EMBL/GenBank/DDBJ databases">
        <title>The genomes of Aspergillus section Nigri reveals drivers in fungal speciation.</title>
        <authorList>
            <consortium name="DOE Joint Genome Institute"/>
            <person name="Vesth T.C."/>
            <person name="Nybo J."/>
            <person name="Theobald S."/>
            <person name="Brandl J."/>
            <person name="Frisvad J.C."/>
            <person name="Nielsen K.F."/>
            <person name="Lyhne E.K."/>
            <person name="Kogle M.E."/>
            <person name="Kuo A."/>
            <person name="Riley R."/>
            <person name="Clum A."/>
            <person name="Nolan M."/>
            <person name="Lipzen A."/>
            <person name="Salamov A."/>
            <person name="Henrissat B."/>
            <person name="Wiebenga A."/>
            <person name="De Vries R.P."/>
            <person name="Grigoriev I.V."/>
            <person name="Mortensen U.H."/>
            <person name="Andersen M.R."/>
            <person name="Baker S.E."/>
        </authorList>
    </citation>
    <scope>NUCLEOTIDE SEQUENCE [LARGE SCALE GENOMIC DNA]</scope>
    <source>
        <strain evidence="21 22">CBS 115572</strain>
    </source>
</reference>
<accession>A0A317W5C5</accession>
<evidence type="ECO:0000256" key="5">
    <source>
        <dbReference type="ARBA" id="ARBA00010617"/>
    </source>
</evidence>
<dbReference type="GO" id="GO:0003958">
    <property type="term" value="F:NADPH-hemoprotein reductase activity"/>
    <property type="evidence" value="ECO:0007669"/>
    <property type="project" value="UniProtKB-EC"/>
</dbReference>
<dbReference type="InterPro" id="IPR002401">
    <property type="entry name" value="Cyt_P450_E_grp-I"/>
</dbReference>
<comment type="catalytic activity">
    <reaction evidence="17">
        <text>an organic molecule + reduced [NADPH--hemoprotein reductase] + O2 = an alcohol + oxidized [NADPH--hemoprotein reductase] + H2O + H(+)</text>
        <dbReference type="Rhea" id="RHEA:17149"/>
        <dbReference type="Rhea" id="RHEA-COMP:11964"/>
        <dbReference type="Rhea" id="RHEA-COMP:11965"/>
        <dbReference type="ChEBI" id="CHEBI:15377"/>
        <dbReference type="ChEBI" id="CHEBI:15378"/>
        <dbReference type="ChEBI" id="CHEBI:15379"/>
        <dbReference type="ChEBI" id="CHEBI:30879"/>
        <dbReference type="ChEBI" id="CHEBI:57618"/>
        <dbReference type="ChEBI" id="CHEBI:58210"/>
        <dbReference type="ChEBI" id="CHEBI:142491"/>
        <dbReference type="EC" id="1.14.14.1"/>
    </reaction>
</comment>
<protein>
    <submittedName>
        <fullName evidence="21">Cytochrome P450</fullName>
    </submittedName>
</protein>
<evidence type="ECO:0000256" key="9">
    <source>
        <dbReference type="ARBA" id="ARBA00022643"/>
    </source>
</evidence>
<evidence type="ECO:0000256" key="4">
    <source>
        <dbReference type="ARBA" id="ARBA00010018"/>
    </source>
</evidence>
<dbReference type="GO" id="GO:0020037">
    <property type="term" value="F:heme binding"/>
    <property type="evidence" value="ECO:0007669"/>
    <property type="project" value="InterPro"/>
</dbReference>
<evidence type="ECO:0000256" key="12">
    <source>
        <dbReference type="ARBA" id="ARBA00022857"/>
    </source>
</evidence>
<evidence type="ECO:0000256" key="15">
    <source>
        <dbReference type="ARBA" id="ARBA00023004"/>
    </source>
</evidence>
<gene>
    <name evidence="21" type="ORF">BO94DRAFT_587877</name>
</gene>
<keyword evidence="15 19" id="KW-0408">Iron</keyword>
<evidence type="ECO:0000256" key="8">
    <source>
        <dbReference type="ARBA" id="ARBA00022630"/>
    </source>
</evidence>
<feature type="binding site" description="axial binding residue" evidence="19">
    <location>
        <position position="404"/>
    </location>
    <ligand>
        <name>heme</name>
        <dbReference type="ChEBI" id="CHEBI:30413"/>
    </ligand>
    <ligandPart>
        <name>Fe</name>
        <dbReference type="ChEBI" id="CHEBI:18248"/>
    </ligandPart>
</feature>
<dbReference type="GO" id="GO:0005506">
    <property type="term" value="F:iron ion binding"/>
    <property type="evidence" value="ECO:0007669"/>
    <property type="project" value="InterPro"/>
</dbReference>
<keyword evidence="12" id="KW-0521">NADP</keyword>
<comment type="catalytic activity">
    <reaction evidence="18">
        <text>2 oxidized [cytochrome P450] + NADPH = 2 reduced [cytochrome P450] + NADP(+) + H(+)</text>
        <dbReference type="Rhea" id="RHEA:24040"/>
        <dbReference type="Rhea" id="RHEA-COMP:14627"/>
        <dbReference type="Rhea" id="RHEA-COMP:14628"/>
        <dbReference type="ChEBI" id="CHEBI:15378"/>
        <dbReference type="ChEBI" id="CHEBI:55376"/>
        <dbReference type="ChEBI" id="CHEBI:57783"/>
        <dbReference type="ChEBI" id="CHEBI:58349"/>
        <dbReference type="ChEBI" id="CHEBI:60344"/>
        <dbReference type="EC" id="1.6.2.4"/>
    </reaction>
</comment>
<evidence type="ECO:0000256" key="3">
    <source>
        <dbReference type="ARBA" id="ARBA00001974"/>
    </source>
</evidence>
<evidence type="ECO:0000256" key="1">
    <source>
        <dbReference type="ARBA" id="ARBA00001917"/>
    </source>
</evidence>
<comment type="similarity">
    <text evidence="5 20">Belongs to the cytochrome P450 family.</text>
</comment>
<comment type="similarity">
    <text evidence="4">In the N-terminal section; belongs to the cytochrome P450 family.</text>
</comment>
<keyword evidence="6" id="KW-0813">Transport</keyword>
<dbReference type="InterPro" id="IPR001128">
    <property type="entry name" value="Cyt_P450"/>
</dbReference>
<comment type="cofactor">
    <cofactor evidence="1">
        <name>FMN</name>
        <dbReference type="ChEBI" id="CHEBI:58210"/>
    </cofactor>
</comment>
<keyword evidence="8" id="KW-0285">Flavoprotein</keyword>
<keyword evidence="16 20" id="KW-0503">Monooxygenase</keyword>
<evidence type="ECO:0000313" key="21">
    <source>
        <dbReference type="EMBL" id="PWY80427.1"/>
    </source>
</evidence>
<evidence type="ECO:0000256" key="7">
    <source>
        <dbReference type="ARBA" id="ARBA00022617"/>
    </source>
</evidence>
<dbReference type="PANTHER" id="PTHR24305:SF108">
    <property type="entry name" value="P450, PUTATIVE (EUROFUNG)-RELATED"/>
    <property type="match status" value="1"/>
</dbReference>
<evidence type="ECO:0000313" key="22">
    <source>
        <dbReference type="Proteomes" id="UP000246702"/>
    </source>
</evidence>
<comment type="cofactor">
    <cofactor evidence="2 19">
        <name>heme</name>
        <dbReference type="ChEBI" id="CHEBI:30413"/>
    </cofactor>
</comment>
<keyword evidence="9" id="KW-0288">FMN</keyword>
<dbReference type="GeneID" id="37118004"/>
<evidence type="ECO:0000256" key="2">
    <source>
        <dbReference type="ARBA" id="ARBA00001971"/>
    </source>
</evidence>
<dbReference type="PANTHER" id="PTHR24305">
    <property type="entry name" value="CYTOCHROME P450"/>
    <property type="match status" value="1"/>
</dbReference>
<dbReference type="InterPro" id="IPR050121">
    <property type="entry name" value="Cytochrome_P450_monoxygenase"/>
</dbReference>
<dbReference type="InterPro" id="IPR017972">
    <property type="entry name" value="Cyt_P450_CS"/>
</dbReference>
<evidence type="ECO:0000256" key="18">
    <source>
        <dbReference type="ARBA" id="ARBA00049342"/>
    </source>
</evidence>
<dbReference type="InterPro" id="IPR036396">
    <property type="entry name" value="Cyt_P450_sf"/>
</dbReference>
<dbReference type="GO" id="GO:0016712">
    <property type="term" value="F:oxidoreductase activity, acting on paired donors, with incorporation or reduction of molecular oxygen, reduced flavin or flavoprotein as one donor, and incorporation of one atom of oxygen"/>
    <property type="evidence" value="ECO:0007669"/>
    <property type="project" value="UniProtKB-EC"/>
</dbReference>
<evidence type="ECO:0000256" key="13">
    <source>
        <dbReference type="ARBA" id="ARBA00022982"/>
    </source>
</evidence>
<dbReference type="PRINTS" id="PR00463">
    <property type="entry name" value="EP450I"/>
</dbReference>
<comment type="cofactor">
    <cofactor evidence="3">
        <name>FAD</name>
        <dbReference type="ChEBI" id="CHEBI:57692"/>
    </cofactor>
</comment>
<keyword evidence="14 20" id="KW-0560">Oxidoreductase</keyword>
<proteinExistence type="inferred from homology"/>
<dbReference type="SUPFAM" id="SSF48264">
    <property type="entry name" value="Cytochrome P450"/>
    <property type="match status" value="1"/>
</dbReference>
<evidence type="ECO:0000256" key="11">
    <source>
        <dbReference type="ARBA" id="ARBA00022827"/>
    </source>
</evidence>
<evidence type="ECO:0000256" key="19">
    <source>
        <dbReference type="PIRSR" id="PIRSR602401-1"/>
    </source>
</evidence>
<evidence type="ECO:0000256" key="20">
    <source>
        <dbReference type="RuleBase" id="RU000461"/>
    </source>
</evidence>
<sequence length="465" mass="51915">MSSPIPKPPGVFLLGNVRDVNTSNPWNSFNKLAAKYRPICKVTILGNDIVLVTGAALLEEICDETRFRKCVTGPIIEIRQAVHSSLFTAKHDEMESWGVAHRIMAPLVSWEAVEQVFTDMREVSTDLIKKWTAGPRQRISVTNDLDRLNHAANMLCFFDQRLHCLEGPEPSLIKAMEAATTEAVRRSSRLKIINWLLYQRKFDAYNKTLRDYSAGCIEHRRANPSAKKDMLYAIMEGKDPQTGLGLNEEQMIDEIINVFIGSATAPNLVAFGLYYLMKNPQVIARAREEIDAIVGGPGAKIEYEHIAALPYCTAILQETMRLAAPAPGFNREPIPSNEGPVLLAGGEYEVPRDKPLIAVLYGVNRDPAVFEDPDAFKPERMLGDKYDRLPSAVKKGFGNGKRDCIGKRYAWEWSLFTLISIMKDVEFDLADKSYVTDGAGNNYNGAFTVKPLDFFAITGPRPRVG</sequence>
<dbReference type="OrthoDB" id="1470350at2759"/>
<keyword evidence="7 19" id="KW-0349">Heme</keyword>
<comment type="caution">
    <text evidence="21">The sequence shown here is derived from an EMBL/GenBank/DDBJ whole genome shotgun (WGS) entry which is preliminary data.</text>
</comment>
<dbReference type="STRING" id="1450535.A0A317W5C5"/>
<evidence type="ECO:0000256" key="16">
    <source>
        <dbReference type="ARBA" id="ARBA00023033"/>
    </source>
</evidence>
<name>A0A317W5C5_9EURO</name>
<evidence type="ECO:0000256" key="14">
    <source>
        <dbReference type="ARBA" id="ARBA00023002"/>
    </source>
</evidence>
<evidence type="ECO:0000256" key="6">
    <source>
        <dbReference type="ARBA" id="ARBA00022448"/>
    </source>
</evidence>
<evidence type="ECO:0000256" key="10">
    <source>
        <dbReference type="ARBA" id="ARBA00022723"/>
    </source>
</evidence>
<dbReference type="RefSeq" id="XP_025465286.1">
    <property type="nucleotide sequence ID" value="XM_025615861.1"/>
</dbReference>
<keyword evidence="11" id="KW-0274">FAD</keyword>
<dbReference type="EMBL" id="MSFK01000022">
    <property type="protein sequence ID" value="PWY80427.1"/>
    <property type="molecule type" value="Genomic_DNA"/>
</dbReference>
<dbReference type="FunFam" id="1.10.630.10:FF:000040">
    <property type="entry name" value="Bifunctional cytochrome P450/NADPH--P450 reductase"/>
    <property type="match status" value="1"/>
</dbReference>
<dbReference type="PROSITE" id="PS00086">
    <property type="entry name" value="CYTOCHROME_P450"/>
    <property type="match status" value="1"/>
</dbReference>
<evidence type="ECO:0000256" key="17">
    <source>
        <dbReference type="ARBA" id="ARBA00047827"/>
    </source>
</evidence>
<dbReference type="Pfam" id="PF00067">
    <property type="entry name" value="p450"/>
    <property type="match status" value="1"/>
</dbReference>
<keyword evidence="10 19" id="KW-0479">Metal-binding</keyword>
<dbReference type="Gene3D" id="1.10.630.10">
    <property type="entry name" value="Cytochrome P450"/>
    <property type="match status" value="1"/>
</dbReference>